<dbReference type="InterPro" id="IPR011032">
    <property type="entry name" value="GroES-like_sf"/>
</dbReference>
<dbReference type="CDD" id="cd08276">
    <property type="entry name" value="MDR7"/>
    <property type="match status" value="1"/>
</dbReference>
<name>A0A8J3D0Y4_9BACT</name>
<comment type="caution">
    <text evidence="2">The sequence shown here is derived from an EMBL/GenBank/DDBJ whole genome shotgun (WGS) entry which is preliminary data.</text>
</comment>
<dbReference type="SUPFAM" id="SSF50129">
    <property type="entry name" value="GroES-like"/>
    <property type="match status" value="1"/>
</dbReference>
<evidence type="ECO:0000313" key="2">
    <source>
        <dbReference type="EMBL" id="GHB53379.1"/>
    </source>
</evidence>
<dbReference type="InterPro" id="IPR013149">
    <property type="entry name" value="ADH-like_C"/>
</dbReference>
<dbReference type="InterPro" id="IPR052711">
    <property type="entry name" value="Zinc_ADH-like"/>
</dbReference>
<organism evidence="2 3">
    <name type="scientific">Persicitalea jodogahamensis</name>
    <dbReference type="NCBI Taxonomy" id="402147"/>
    <lineage>
        <taxon>Bacteria</taxon>
        <taxon>Pseudomonadati</taxon>
        <taxon>Bacteroidota</taxon>
        <taxon>Cytophagia</taxon>
        <taxon>Cytophagales</taxon>
        <taxon>Spirosomataceae</taxon>
        <taxon>Persicitalea</taxon>
    </lineage>
</organism>
<evidence type="ECO:0000313" key="3">
    <source>
        <dbReference type="Proteomes" id="UP000598271"/>
    </source>
</evidence>
<dbReference type="InterPro" id="IPR020843">
    <property type="entry name" value="ER"/>
</dbReference>
<gene>
    <name evidence="2" type="ORF">GCM10007390_02670</name>
</gene>
<keyword evidence="3" id="KW-1185">Reference proteome</keyword>
<dbReference type="Gene3D" id="3.90.180.10">
    <property type="entry name" value="Medium-chain alcohol dehydrogenases, catalytic domain"/>
    <property type="match status" value="1"/>
</dbReference>
<dbReference type="InterPro" id="IPR036291">
    <property type="entry name" value="NAD(P)-bd_dom_sf"/>
</dbReference>
<accession>A0A8J3D0Y4</accession>
<dbReference type="AlphaFoldDB" id="A0A8J3D0Y4"/>
<dbReference type="Pfam" id="PF08240">
    <property type="entry name" value="ADH_N"/>
    <property type="match status" value="1"/>
</dbReference>
<dbReference type="PANTHER" id="PTHR45033:SF3">
    <property type="entry name" value="DEHYDROGENASE, PUTATIVE (AFU_ORTHOLOGUE AFUA_2G13270)-RELATED"/>
    <property type="match status" value="1"/>
</dbReference>
<dbReference type="Pfam" id="PF00107">
    <property type="entry name" value="ADH_zinc_N"/>
    <property type="match status" value="1"/>
</dbReference>
<proteinExistence type="predicted"/>
<sequence length="338" mass="36724">MNAAVLEEVNQPLIVRETEKPDPGKGEVLVKLKTAALNHRDVWIQKGRYANITTPITLGSDGAGVVVEVGEGVSEYWLDKEVIINPSQGWGDNPAFYGDDFSILGMPENGTFAEYIKVDHHYLVHKPKHLSFVEAACLPLAGLTAWRAMMSRGGFRPGNRVLITGAGGGVALFVAQFAVASDAEVWVTSGSDSKIRKAINLGVKGGVNYKEPTWHRDLLAKTQGPKKGYFDTIIDGASGPGFARLVDVAAPGATICFYGGTNGNITDLVPAKIFFKQLNIHGTTMGTRQEFEEMIGFVEEKEIKPIVDEVFALDDVEMALRRMEDGEQFGKIVLQIGD</sequence>
<dbReference type="Gene3D" id="3.40.50.720">
    <property type="entry name" value="NAD(P)-binding Rossmann-like Domain"/>
    <property type="match status" value="1"/>
</dbReference>
<dbReference type="RefSeq" id="WP_189562557.1">
    <property type="nucleotide sequence ID" value="NZ_BMXF01000001.1"/>
</dbReference>
<feature type="domain" description="Enoyl reductase (ER)" evidence="1">
    <location>
        <begin position="8"/>
        <end position="334"/>
    </location>
</feature>
<dbReference type="GO" id="GO:0016491">
    <property type="term" value="F:oxidoreductase activity"/>
    <property type="evidence" value="ECO:0007669"/>
    <property type="project" value="InterPro"/>
</dbReference>
<dbReference type="SUPFAM" id="SSF51735">
    <property type="entry name" value="NAD(P)-binding Rossmann-fold domains"/>
    <property type="match status" value="1"/>
</dbReference>
<dbReference type="InterPro" id="IPR013154">
    <property type="entry name" value="ADH-like_N"/>
</dbReference>
<dbReference type="EMBL" id="BMXF01000001">
    <property type="protein sequence ID" value="GHB53379.1"/>
    <property type="molecule type" value="Genomic_DNA"/>
</dbReference>
<evidence type="ECO:0000259" key="1">
    <source>
        <dbReference type="SMART" id="SM00829"/>
    </source>
</evidence>
<protein>
    <submittedName>
        <fullName evidence="2">Alcohol dehydrogenase</fullName>
    </submittedName>
</protein>
<dbReference type="SMART" id="SM00829">
    <property type="entry name" value="PKS_ER"/>
    <property type="match status" value="1"/>
</dbReference>
<dbReference type="PANTHER" id="PTHR45033">
    <property type="match status" value="1"/>
</dbReference>
<reference evidence="2 3" key="1">
    <citation type="journal article" date="2014" name="Int. J. Syst. Evol. Microbiol.">
        <title>Complete genome sequence of Corynebacterium casei LMG S-19264T (=DSM 44701T), isolated from a smear-ripened cheese.</title>
        <authorList>
            <consortium name="US DOE Joint Genome Institute (JGI-PGF)"/>
            <person name="Walter F."/>
            <person name="Albersmeier A."/>
            <person name="Kalinowski J."/>
            <person name="Ruckert C."/>
        </authorList>
    </citation>
    <scope>NUCLEOTIDE SEQUENCE [LARGE SCALE GENOMIC DNA]</scope>
    <source>
        <strain evidence="2 3">KCTC 12866</strain>
    </source>
</reference>
<dbReference type="Proteomes" id="UP000598271">
    <property type="component" value="Unassembled WGS sequence"/>
</dbReference>